<sequence length="266" mass="28775">MSQSRPFTAIVLAGDRTPDDPVARAAGVSCKALVPVGGVPMVLRVLDALAEAQTIGDRILCGPDWRTVETNDSLRSLVTSGAVTWHETYATPSISAYTVMQSLPQDHPILLVTADHALLNAGVIDYLCTAAQAGHADVGVGLAAYDLIATAYPTMRRTVLRFRDGGVCGCNLYAFSTARGRSLIQFWGQVEGLRKRPIRLISTLGWMTVLRFVLGGLSVRQAVDRLSRRLNLSIDVIMLPFPEAALDVDTISDWKLAQTIVDLKKS</sequence>
<protein>
    <submittedName>
        <fullName evidence="2">MobA-like NTP transferase domain protein</fullName>
    </submittedName>
</protein>
<evidence type="ECO:0000313" key="3">
    <source>
        <dbReference type="Proteomes" id="UP000334340"/>
    </source>
</evidence>
<name>A0A564ZJM3_9BACT</name>
<organism evidence="2 3">
    <name type="scientific">Candidatus Methylomirabilis lanthanidiphila</name>
    <dbReference type="NCBI Taxonomy" id="2211376"/>
    <lineage>
        <taxon>Bacteria</taxon>
        <taxon>Candidatus Methylomirabilota</taxon>
        <taxon>Candidatus Methylomirabilia</taxon>
        <taxon>Candidatus Methylomirabilales</taxon>
        <taxon>Candidatus Methylomirabilaceae</taxon>
        <taxon>Candidatus Methylomirabilis</taxon>
    </lineage>
</organism>
<keyword evidence="2" id="KW-0808">Transferase</keyword>
<accession>A0A564ZJM3</accession>
<dbReference type="Proteomes" id="UP000334340">
    <property type="component" value="Unassembled WGS sequence"/>
</dbReference>
<dbReference type="GO" id="GO:0016779">
    <property type="term" value="F:nucleotidyltransferase activity"/>
    <property type="evidence" value="ECO:0007669"/>
    <property type="project" value="UniProtKB-ARBA"/>
</dbReference>
<dbReference type="InterPro" id="IPR025877">
    <property type="entry name" value="MobA-like_NTP_Trfase"/>
</dbReference>
<keyword evidence="3" id="KW-1185">Reference proteome</keyword>
<evidence type="ECO:0000259" key="1">
    <source>
        <dbReference type="Pfam" id="PF12804"/>
    </source>
</evidence>
<evidence type="ECO:0000313" key="2">
    <source>
        <dbReference type="EMBL" id="VUZ85316.1"/>
    </source>
</evidence>
<dbReference type="SUPFAM" id="SSF53448">
    <property type="entry name" value="Nucleotide-diphospho-sugar transferases"/>
    <property type="match status" value="1"/>
</dbReference>
<proteinExistence type="predicted"/>
<dbReference type="Pfam" id="PF12804">
    <property type="entry name" value="NTP_transf_3"/>
    <property type="match status" value="1"/>
</dbReference>
<dbReference type="EMBL" id="CABIKM010000026">
    <property type="protein sequence ID" value="VUZ85316.1"/>
    <property type="molecule type" value="Genomic_DNA"/>
</dbReference>
<dbReference type="InterPro" id="IPR029044">
    <property type="entry name" value="Nucleotide-diphossugar_trans"/>
</dbReference>
<dbReference type="Gene3D" id="3.90.550.10">
    <property type="entry name" value="Spore Coat Polysaccharide Biosynthesis Protein SpsA, Chain A"/>
    <property type="match status" value="1"/>
</dbReference>
<gene>
    <name evidence="2" type="ORF">MELA_01699</name>
</gene>
<dbReference type="AlphaFoldDB" id="A0A564ZJM3"/>
<feature type="domain" description="MobA-like NTP transferase" evidence="1">
    <location>
        <begin position="9"/>
        <end position="140"/>
    </location>
</feature>
<reference evidence="2 3" key="1">
    <citation type="submission" date="2019-07" db="EMBL/GenBank/DDBJ databases">
        <authorList>
            <person name="Cremers G."/>
        </authorList>
    </citation>
    <scope>NUCLEOTIDE SEQUENCE [LARGE SCALE GENOMIC DNA]</scope>
</reference>